<sequence length="56" mass="6412">MIEPNLFYVVKQNHDEGLDQLSIGLKTYEDAVEFLDCCSPYAFIVCTIKDKNEHSS</sequence>
<reference evidence="1" key="2">
    <citation type="submission" date="2015-03" db="EMBL/GenBank/DDBJ databases">
        <authorList>
            <person name="Chow C.-E.T."/>
            <person name="Winget D.M."/>
            <person name="White R.A.III."/>
            <person name="Hallam S.J."/>
            <person name="Suttle C.A."/>
        </authorList>
    </citation>
    <scope>NUCLEOTIDE SEQUENCE</scope>
    <source>
        <strain evidence="1">Anoxic2_2</strain>
    </source>
</reference>
<accession>A0A0F7L5I0</accession>
<reference evidence="1" key="1">
    <citation type="journal article" date="2015" name="Front. Microbiol.">
        <title>Combining genomic sequencing methods to explore viral diversity and reveal potential virus-host interactions.</title>
        <authorList>
            <person name="Chow C.E."/>
            <person name="Winget D.M."/>
            <person name="White R.A.III."/>
            <person name="Hallam S.J."/>
            <person name="Suttle C.A."/>
        </authorList>
    </citation>
    <scope>NUCLEOTIDE SEQUENCE</scope>
    <source>
        <strain evidence="1">Anoxic2_2</strain>
    </source>
</reference>
<proteinExistence type="predicted"/>
<protein>
    <submittedName>
        <fullName evidence="1">Uncharacterized protein</fullName>
    </submittedName>
</protein>
<name>A0A0F7L5I0_9VIRU</name>
<organism evidence="1">
    <name type="scientific">uncultured marine virus</name>
    <dbReference type="NCBI Taxonomy" id="186617"/>
    <lineage>
        <taxon>Viruses</taxon>
        <taxon>environmental samples</taxon>
    </lineage>
</organism>
<evidence type="ECO:0000313" key="1">
    <source>
        <dbReference type="EMBL" id="AKH46772.1"/>
    </source>
</evidence>
<dbReference type="EMBL" id="KR029586">
    <property type="protein sequence ID" value="AKH46772.1"/>
    <property type="molecule type" value="Genomic_DNA"/>
</dbReference>